<evidence type="ECO:0000313" key="4">
    <source>
        <dbReference type="Proteomes" id="UP000279259"/>
    </source>
</evidence>
<evidence type="ECO:0000256" key="2">
    <source>
        <dbReference type="SAM" id="Phobius"/>
    </source>
</evidence>
<name>A0A427YUD0_9TREE</name>
<proteinExistence type="predicted"/>
<evidence type="ECO:0000256" key="1">
    <source>
        <dbReference type="SAM" id="MobiDB-lite"/>
    </source>
</evidence>
<dbReference type="STRING" id="1890683.A0A427YUD0"/>
<evidence type="ECO:0000313" key="3">
    <source>
        <dbReference type="EMBL" id="RSH94740.1"/>
    </source>
</evidence>
<sequence>MSTTDRQPLLPQHVNHTPHKLSTSRISFPPSSTSALGADGPDAGESSGSVNAGSKRAWGTAGRGGERQGLPKLSGECLWAEIKCYGSYILPVLLVFGVLVIGLSLVAVGWKKGWFGSR</sequence>
<dbReference type="OrthoDB" id="2596020at2759"/>
<accession>A0A427YUD0</accession>
<keyword evidence="2" id="KW-0472">Membrane</keyword>
<dbReference type="EMBL" id="RSCD01000002">
    <property type="protein sequence ID" value="RSH94740.1"/>
    <property type="molecule type" value="Genomic_DNA"/>
</dbReference>
<comment type="caution">
    <text evidence="3">The sequence shown here is derived from an EMBL/GenBank/DDBJ whole genome shotgun (WGS) entry which is preliminary data.</text>
</comment>
<keyword evidence="2" id="KW-0812">Transmembrane</keyword>
<protein>
    <submittedName>
        <fullName evidence="3">Uncharacterized protein</fullName>
    </submittedName>
</protein>
<feature type="compositionally biased region" description="Polar residues" evidence="1">
    <location>
        <begin position="20"/>
        <end position="35"/>
    </location>
</feature>
<keyword evidence="2" id="KW-1133">Transmembrane helix</keyword>
<dbReference type="Proteomes" id="UP000279259">
    <property type="component" value="Unassembled WGS sequence"/>
</dbReference>
<feature type="region of interest" description="Disordered" evidence="1">
    <location>
        <begin position="1"/>
        <end position="69"/>
    </location>
</feature>
<feature type="transmembrane region" description="Helical" evidence="2">
    <location>
        <begin position="88"/>
        <end position="110"/>
    </location>
</feature>
<reference evidence="3 4" key="1">
    <citation type="submission" date="2018-11" db="EMBL/GenBank/DDBJ databases">
        <title>Genome sequence of Saitozyma podzolica DSM 27192.</title>
        <authorList>
            <person name="Aliyu H."/>
            <person name="Gorte O."/>
            <person name="Ochsenreither K."/>
        </authorList>
    </citation>
    <scope>NUCLEOTIDE SEQUENCE [LARGE SCALE GENOMIC DNA]</scope>
    <source>
        <strain evidence="3 4">DSM 27192</strain>
    </source>
</reference>
<keyword evidence="4" id="KW-1185">Reference proteome</keyword>
<gene>
    <name evidence="3" type="ORF">EHS25_004545</name>
</gene>
<organism evidence="3 4">
    <name type="scientific">Saitozyma podzolica</name>
    <dbReference type="NCBI Taxonomy" id="1890683"/>
    <lineage>
        <taxon>Eukaryota</taxon>
        <taxon>Fungi</taxon>
        <taxon>Dikarya</taxon>
        <taxon>Basidiomycota</taxon>
        <taxon>Agaricomycotina</taxon>
        <taxon>Tremellomycetes</taxon>
        <taxon>Tremellales</taxon>
        <taxon>Trimorphomycetaceae</taxon>
        <taxon>Saitozyma</taxon>
    </lineage>
</organism>
<dbReference type="AlphaFoldDB" id="A0A427YUD0"/>